<gene>
    <name evidence="2" type="ORF">HMPREF1860_01627</name>
</gene>
<name>A0A134B8H2_9BACT</name>
<accession>A0A134B8H2</accession>
<protein>
    <recommendedName>
        <fullName evidence="1">Zorya protein ZorC EH domain-containing protein</fullName>
    </recommendedName>
</protein>
<dbReference type="RefSeq" id="WP_060933163.1">
    <property type="nucleotide sequence ID" value="NZ_KQ960543.1"/>
</dbReference>
<evidence type="ECO:0000259" key="1">
    <source>
        <dbReference type="Pfam" id="PF15611"/>
    </source>
</evidence>
<comment type="caution">
    <text evidence="2">The sequence shown here is derived from an EMBL/GenBank/DDBJ whole genome shotgun (WGS) entry which is preliminary data.</text>
</comment>
<organism evidence="2">
    <name type="scientific">Prevotella amnii</name>
    <dbReference type="NCBI Taxonomy" id="419005"/>
    <lineage>
        <taxon>Bacteria</taxon>
        <taxon>Pseudomonadati</taxon>
        <taxon>Bacteroidota</taxon>
        <taxon>Bacteroidia</taxon>
        <taxon>Bacteroidales</taxon>
        <taxon>Prevotellaceae</taxon>
        <taxon>Prevotella</taxon>
    </lineage>
</organism>
<dbReference type="Proteomes" id="UP000070531">
    <property type="component" value="Unassembled WGS sequence"/>
</dbReference>
<evidence type="ECO:0000313" key="2">
    <source>
        <dbReference type="EMBL" id="KXB76241.1"/>
    </source>
</evidence>
<dbReference type="InterPro" id="IPR028943">
    <property type="entry name" value="ZorC_EH_Signature_dom"/>
</dbReference>
<proteinExistence type="predicted"/>
<feature type="domain" description="Zorya protein ZorC EH" evidence="1">
    <location>
        <begin position="293"/>
        <end position="400"/>
    </location>
</feature>
<sequence length="459" mass="54136">MDNINDLLDFHFKADTFAKMGMNVINTNLIDRVENEISKLKKISNKIDAIGSDVDKSIDINPILAYINKKESLPELSMKNEKKVLRALCYYLSEIKSNNAIAYILQSLDRKWQNSFYWGLIDYIFQFWNPVSQNFCKIRTFLRNKLNSYNGTNPKYIFIRDNIKYFENNGPIMLGVKLKSDKKPILSCTEVLGMSEQKITYRYFSDVIYSYYKYKFDECISYDELDKVLNLHNNSLTDKSVIPLFIARKKNLTTSWKEALESLSKQRIGDCENDAKWSLPVEVETERHDLLKEAQNLIRIWTNEKYISIYFEKCVYDPRRKIFWLKYIKDIEKIRIAGSRVTKQTMSTDMRLMQLLHGKFILGTNNTKSDTSAIIMQIRGKIYIEFSEKGNALYVYQEHNLPISKLFSCFAIQSINSLKKTNMNQLIDTSYWTGYDNEYGRMVHIGEWEYRLSNYISRH</sequence>
<evidence type="ECO:0000313" key="3">
    <source>
        <dbReference type="Proteomes" id="UP000070531"/>
    </source>
</evidence>
<dbReference type="AlphaFoldDB" id="A0A134B8H2"/>
<reference evidence="2 3" key="1">
    <citation type="submission" date="2016-01" db="EMBL/GenBank/DDBJ databases">
        <authorList>
            <person name="Oliw E.H."/>
        </authorList>
    </citation>
    <scope>NUCLEOTIDE SEQUENCE [LARGE SCALE GENOMIC DNA]</scope>
    <source>
        <strain evidence="2 3">DNF00307</strain>
    </source>
</reference>
<dbReference type="Pfam" id="PF15611">
    <property type="entry name" value="EH_Signature"/>
    <property type="match status" value="1"/>
</dbReference>
<dbReference type="PATRIC" id="fig|419005.5.peg.1628"/>
<dbReference type="STRING" id="419005.HMPREF1860_01627"/>
<dbReference type="EMBL" id="LSDL01000100">
    <property type="protein sequence ID" value="KXB76241.1"/>
    <property type="molecule type" value="Genomic_DNA"/>
</dbReference>